<keyword evidence="4 6" id="KW-0694">RNA-binding</keyword>
<feature type="domain" description="RRM" evidence="8">
    <location>
        <begin position="115"/>
        <end position="187"/>
    </location>
</feature>
<comment type="similarity">
    <text evidence="2">Belongs to the RRM MRD1 family.</text>
</comment>
<reference evidence="9" key="1">
    <citation type="submission" date="2022-07" db="EMBL/GenBank/DDBJ databases">
        <authorList>
            <person name="Trinca V."/>
            <person name="Uliana J.V.C."/>
            <person name="Torres T.T."/>
            <person name="Ward R.J."/>
            <person name="Monesi N."/>
        </authorList>
    </citation>
    <scope>NUCLEOTIDE SEQUENCE</scope>
    <source>
        <strain evidence="9">HSMRA1968</strain>
        <tissue evidence="9">Whole embryos</tissue>
    </source>
</reference>
<accession>A0A9Q0MWC9</accession>
<dbReference type="GO" id="GO:0005634">
    <property type="term" value="C:nucleus"/>
    <property type="evidence" value="ECO:0007669"/>
    <property type="project" value="UniProtKB-SubCell"/>
</dbReference>
<dbReference type="InterPro" id="IPR035979">
    <property type="entry name" value="RBD_domain_sf"/>
</dbReference>
<dbReference type="Pfam" id="PF00076">
    <property type="entry name" value="RRM_1"/>
    <property type="match status" value="3"/>
</dbReference>
<sequence>MLHLIPAKSQIDEEAEIDSLNYKQKKALKMKKAAGSAHNWNTLFLGGDAVANILASKYGTSKEKVLDSTTGEMSAAVRLALGETEIVLEMKRFLEENDVVLDAFDSMIGKKRSITVILAKNLPAHTEVRDIQPLFAKFGLIGRIVLPPSGVTALIEYLEPSEAKAAFRKLAYSKFKDLPLYLEWAPENVFKSPSTKPMDLSSSSNTVKNTDRPKLSSNPFETKVENEEEDIEDDSEPELNTTIFLRNLNFATREQAIREHFQKLGSIHLIQVAMKKDPEDPQNRISLGYGFIQFKKKAVAEKALSTMQFTTIEGNKVELKRSDRILQSQVATTKKVAKKMKQTGTKILVRNIPFQAKQHEVEDIFKTFGELKSIRLPRKMSGDQETHRGFGFVDFIMKTDAKKAFDALSQSTHLYGRRLVLEWAAAEEGVEELRKRTAEHFVDTSKSKKRRKGVFDTSEMEILNKEEAEEDL</sequence>
<name>A0A9Q0MWC9_9DIPT</name>
<dbReference type="InterPro" id="IPR034421">
    <property type="entry name" value="RBM19_RRM6"/>
</dbReference>
<gene>
    <name evidence="9" type="primary">RBM19</name>
    <name evidence="9" type="ORF">Bhyg_11944</name>
</gene>
<dbReference type="InterPro" id="IPR000504">
    <property type="entry name" value="RRM_dom"/>
</dbReference>
<evidence type="ECO:0000256" key="4">
    <source>
        <dbReference type="ARBA" id="ARBA00022884"/>
    </source>
</evidence>
<evidence type="ECO:0000256" key="7">
    <source>
        <dbReference type="SAM" id="MobiDB-lite"/>
    </source>
</evidence>
<keyword evidence="3" id="KW-0677">Repeat</keyword>
<comment type="caution">
    <text evidence="9">The sequence shown here is derived from an EMBL/GenBank/DDBJ whole genome shotgun (WGS) entry which is preliminary data.</text>
</comment>
<dbReference type="SMART" id="SM00360">
    <property type="entry name" value="RRM"/>
    <property type="match status" value="3"/>
</dbReference>
<proteinExistence type="inferred from homology"/>
<evidence type="ECO:0000256" key="1">
    <source>
        <dbReference type="ARBA" id="ARBA00004123"/>
    </source>
</evidence>
<dbReference type="OrthoDB" id="439639at2759"/>
<dbReference type="Gene3D" id="3.30.70.330">
    <property type="match status" value="3"/>
</dbReference>
<dbReference type="FunFam" id="3.30.70.330:FF:000277">
    <property type="entry name" value="RNA binding motif protein 19"/>
    <property type="match status" value="1"/>
</dbReference>
<feature type="region of interest" description="Disordered" evidence="7">
    <location>
        <begin position="193"/>
        <end position="236"/>
    </location>
</feature>
<evidence type="ECO:0000313" key="9">
    <source>
        <dbReference type="EMBL" id="KAJ6639202.1"/>
    </source>
</evidence>
<keyword evidence="10" id="KW-1185">Reference proteome</keyword>
<feature type="compositionally biased region" description="Acidic residues" evidence="7">
    <location>
        <begin position="226"/>
        <end position="236"/>
    </location>
</feature>
<dbReference type="EMBL" id="WJQU01000003">
    <property type="protein sequence ID" value="KAJ6639202.1"/>
    <property type="molecule type" value="Genomic_DNA"/>
</dbReference>
<evidence type="ECO:0000256" key="3">
    <source>
        <dbReference type="ARBA" id="ARBA00022737"/>
    </source>
</evidence>
<dbReference type="FunFam" id="3.30.70.330:FF:000240">
    <property type="entry name" value="RNA binding motif protein 19"/>
    <property type="match status" value="1"/>
</dbReference>
<feature type="domain" description="RRM" evidence="8">
    <location>
        <begin position="345"/>
        <end position="426"/>
    </location>
</feature>
<dbReference type="PROSITE" id="PS50102">
    <property type="entry name" value="RRM"/>
    <property type="match status" value="3"/>
</dbReference>
<protein>
    <submittedName>
        <fullName evidence="9">RNA-binding protein 19</fullName>
    </submittedName>
</protein>
<comment type="subcellular location">
    <subcellularLocation>
        <location evidence="1">Nucleus</location>
    </subcellularLocation>
</comment>
<dbReference type="PANTHER" id="PTHR10352">
    <property type="entry name" value="EUKARYOTIC TRANSLATION INITIATION FACTOR 3 SUBUNIT G"/>
    <property type="match status" value="1"/>
</dbReference>
<dbReference type="Proteomes" id="UP001151699">
    <property type="component" value="Chromosome X"/>
</dbReference>
<dbReference type="SUPFAM" id="SSF54928">
    <property type="entry name" value="RNA-binding domain, RBD"/>
    <property type="match status" value="3"/>
</dbReference>
<feature type="compositionally biased region" description="Polar residues" evidence="7">
    <location>
        <begin position="193"/>
        <end position="208"/>
    </location>
</feature>
<dbReference type="InterPro" id="IPR034423">
    <property type="entry name" value="RBM19_RRM5"/>
</dbReference>
<dbReference type="GO" id="GO:0003723">
    <property type="term" value="F:RNA binding"/>
    <property type="evidence" value="ECO:0007669"/>
    <property type="project" value="UniProtKB-UniRule"/>
</dbReference>
<dbReference type="CDD" id="cd12571">
    <property type="entry name" value="RRM6_RBM19"/>
    <property type="match status" value="1"/>
</dbReference>
<evidence type="ECO:0000256" key="5">
    <source>
        <dbReference type="ARBA" id="ARBA00023242"/>
    </source>
</evidence>
<dbReference type="InterPro" id="IPR012677">
    <property type="entry name" value="Nucleotide-bd_a/b_plait_sf"/>
</dbReference>
<evidence type="ECO:0000256" key="6">
    <source>
        <dbReference type="PROSITE-ProRule" id="PRU00176"/>
    </source>
</evidence>
<feature type="domain" description="RRM" evidence="8">
    <location>
        <begin position="241"/>
        <end position="324"/>
    </location>
</feature>
<dbReference type="CDD" id="cd12318">
    <property type="entry name" value="RRM5_RBM19_like"/>
    <property type="match status" value="1"/>
</dbReference>
<organism evidence="9 10">
    <name type="scientific">Pseudolycoriella hygida</name>
    <dbReference type="NCBI Taxonomy" id="35572"/>
    <lineage>
        <taxon>Eukaryota</taxon>
        <taxon>Metazoa</taxon>
        <taxon>Ecdysozoa</taxon>
        <taxon>Arthropoda</taxon>
        <taxon>Hexapoda</taxon>
        <taxon>Insecta</taxon>
        <taxon>Pterygota</taxon>
        <taxon>Neoptera</taxon>
        <taxon>Endopterygota</taxon>
        <taxon>Diptera</taxon>
        <taxon>Nematocera</taxon>
        <taxon>Sciaroidea</taxon>
        <taxon>Sciaridae</taxon>
        <taxon>Pseudolycoriella</taxon>
    </lineage>
</organism>
<dbReference type="AlphaFoldDB" id="A0A9Q0MWC9"/>
<keyword evidence="5" id="KW-0539">Nucleus</keyword>
<evidence type="ECO:0000256" key="2">
    <source>
        <dbReference type="ARBA" id="ARBA00008033"/>
    </source>
</evidence>
<evidence type="ECO:0000313" key="10">
    <source>
        <dbReference type="Proteomes" id="UP001151699"/>
    </source>
</evidence>
<evidence type="ECO:0000259" key="8">
    <source>
        <dbReference type="PROSITE" id="PS50102"/>
    </source>
</evidence>